<name>A0A2X4PI07_9PORP</name>
<dbReference type="NCBIfam" id="TIGR00797">
    <property type="entry name" value="matE"/>
    <property type="match status" value="1"/>
</dbReference>
<dbReference type="GO" id="GO:0042910">
    <property type="term" value="F:xenobiotic transmembrane transporter activity"/>
    <property type="evidence" value="ECO:0007669"/>
    <property type="project" value="InterPro"/>
</dbReference>
<proteinExistence type="inferred from homology"/>
<dbReference type="CDD" id="cd13136">
    <property type="entry name" value="MATE_DinF_like"/>
    <property type="match status" value="1"/>
</dbReference>
<evidence type="ECO:0000256" key="5">
    <source>
        <dbReference type="ARBA" id="ARBA00023136"/>
    </source>
</evidence>
<feature type="transmembrane region" description="Helical" evidence="6">
    <location>
        <begin position="282"/>
        <end position="309"/>
    </location>
</feature>
<comment type="subcellular location">
    <subcellularLocation>
        <location evidence="1">Membrane</location>
        <topology evidence="1">Multi-pass membrane protein</topology>
    </subcellularLocation>
</comment>
<feature type="transmembrane region" description="Helical" evidence="6">
    <location>
        <begin position="246"/>
        <end position="270"/>
    </location>
</feature>
<sequence length="451" mass="49344">MLNIDGQDKDLLQSPSLPGKTMRRHIYRLALPNIISNVTVPLLSMVDVGLAGHLGRPEAVGAIGVASGVISLVYWLFAFLRMGTTGFTAQAYGRSDVTGILIQLCRGLLLAIILGIIIWFARDLMYAVGIFLSAGSQSIADETKTYLQYAFAGAPAALMLYVLNGWFVGMQDTRIPMWVAIGQNVLNILLSLILVKYAGLGVAGLAIGTVSAQYVGVLALLTAFAVKYTRLLALISQRHFVSTLHLAVSMGMGGLLLLRTLLLSGISLFFTYASAKFGANTLAANILLMQLFTLFSYFLDGLAYAGEALAGRYIGQRNPYRFALMRRQLFRIGFFVATAIALLYLLFPSFLLRLLTNDATVYNEAMSMVFWISLIPLCSFAAFLWDGIMVGATASGMMLATILFGAMCFFSCYFISVGNLGVWGLWLSFDLYLLFRSLASWKLGKRLRCSY</sequence>
<feature type="transmembrane region" description="Helical" evidence="6">
    <location>
        <begin position="367"/>
        <end position="385"/>
    </location>
</feature>
<dbReference type="AlphaFoldDB" id="A0A2X4PI07"/>
<dbReference type="PANTHER" id="PTHR42893:SF46">
    <property type="entry name" value="PROTEIN DETOXIFICATION 44, CHLOROPLASTIC"/>
    <property type="match status" value="1"/>
</dbReference>
<feature type="transmembrane region" description="Helical" evidence="6">
    <location>
        <begin position="146"/>
        <end position="163"/>
    </location>
</feature>
<gene>
    <name evidence="7" type="ORF">NCTC12858_00086</name>
</gene>
<feature type="transmembrane region" description="Helical" evidence="6">
    <location>
        <begin position="100"/>
        <end position="121"/>
    </location>
</feature>
<protein>
    <submittedName>
        <fullName evidence="7">DNA-damage-inducible SOS response protein</fullName>
    </submittedName>
</protein>
<evidence type="ECO:0000256" key="2">
    <source>
        <dbReference type="ARBA" id="ARBA00010199"/>
    </source>
</evidence>
<organism evidence="7 8">
    <name type="scientific">Porphyromonas crevioricanis</name>
    <dbReference type="NCBI Taxonomy" id="393921"/>
    <lineage>
        <taxon>Bacteria</taxon>
        <taxon>Pseudomonadati</taxon>
        <taxon>Bacteroidota</taxon>
        <taxon>Bacteroidia</taxon>
        <taxon>Bacteroidales</taxon>
        <taxon>Porphyromonadaceae</taxon>
        <taxon>Porphyromonas</taxon>
    </lineage>
</organism>
<feature type="transmembrane region" description="Helical" evidence="6">
    <location>
        <begin position="329"/>
        <end position="347"/>
    </location>
</feature>
<reference evidence="7 8" key="1">
    <citation type="submission" date="2018-06" db="EMBL/GenBank/DDBJ databases">
        <authorList>
            <consortium name="Pathogen Informatics"/>
            <person name="Doyle S."/>
        </authorList>
    </citation>
    <scope>NUCLEOTIDE SEQUENCE [LARGE SCALE GENOMIC DNA]</scope>
    <source>
        <strain evidence="7 8">NCTC12858</strain>
    </source>
</reference>
<dbReference type="KEGG" id="pcre:NCTC12858_00086"/>
<dbReference type="GO" id="GO:0005886">
    <property type="term" value="C:plasma membrane"/>
    <property type="evidence" value="ECO:0007669"/>
    <property type="project" value="TreeGrafter"/>
</dbReference>
<evidence type="ECO:0000313" key="8">
    <source>
        <dbReference type="Proteomes" id="UP000249300"/>
    </source>
</evidence>
<feature type="transmembrane region" description="Helical" evidence="6">
    <location>
        <begin position="59"/>
        <end position="80"/>
    </location>
</feature>
<keyword evidence="4 6" id="KW-1133">Transmembrane helix</keyword>
<evidence type="ECO:0000256" key="1">
    <source>
        <dbReference type="ARBA" id="ARBA00004141"/>
    </source>
</evidence>
<feature type="transmembrane region" description="Helical" evidence="6">
    <location>
        <begin position="30"/>
        <end position="53"/>
    </location>
</feature>
<feature type="transmembrane region" description="Helical" evidence="6">
    <location>
        <begin position="397"/>
        <end position="416"/>
    </location>
</feature>
<evidence type="ECO:0000256" key="3">
    <source>
        <dbReference type="ARBA" id="ARBA00022692"/>
    </source>
</evidence>
<comment type="similarity">
    <text evidence="2">Belongs to the multi antimicrobial extrusion (MATE) (TC 2.A.66.1) family.</text>
</comment>
<dbReference type="GO" id="GO:0015297">
    <property type="term" value="F:antiporter activity"/>
    <property type="evidence" value="ECO:0007669"/>
    <property type="project" value="InterPro"/>
</dbReference>
<keyword evidence="3 6" id="KW-0812">Transmembrane</keyword>
<dbReference type="Proteomes" id="UP000249300">
    <property type="component" value="Chromosome 1"/>
</dbReference>
<feature type="transmembrane region" description="Helical" evidence="6">
    <location>
        <begin position="422"/>
        <end position="439"/>
    </location>
</feature>
<dbReference type="InterPro" id="IPR002528">
    <property type="entry name" value="MATE_fam"/>
</dbReference>
<evidence type="ECO:0000256" key="4">
    <source>
        <dbReference type="ARBA" id="ARBA00022989"/>
    </source>
</evidence>
<dbReference type="EMBL" id="LS483447">
    <property type="protein sequence ID" value="SQH72280.1"/>
    <property type="molecule type" value="Genomic_DNA"/>
</dbReference>
<accession>A0A2X4PI07</accession>
<evidence type="ECO:0000313" key="7">
    <source>
        <dbReference type="EMBL" id="SQH72280.1"/>
    </source>
</evidence>
<feature type="transmembrane region" description="Helical" evidence="6">
    <location>
        <begin position="201"/>
        <end position="226"/>
    </location>
</feature>
<keyword evidence="8" id="KW-1185">Reference proteome</keyword>
<keyword evidence="5 6" id="KW-0472">Membrane</keyword>
<dbReference type="InterPro" id="IPR044644">
    <property type="entry name" value="DinF-like"/>
</dbReference>
<dbReference type="Pfam" id="PF01554">
    <property type="entry name" value="MatE"/>
    <property type="match status" value="2"/>
</dbReference>
<evidence type="ECO:0000256" key="6">
    <source>
        <dbReference type="SAM" id="Phobius"/>
    </source>
</evidence>
<dbReference type="PANTHER" id="PTHR42893">
    <property type="entry name" value="PROTEIN DETOXIFICATION 44, CHLOROPLASTIC-RELATED"/>
    <property type="match status" value="1"/>
</dbReference>